<gene>
    <name evidence="6" type="ORF">EDD76_1198</name>
</gene>
<dbReference type="GO" id="GO:0015768">
    <property type="term" value="P:maltose transport"/>
    <property type="evidence" value="ECO:0007669"/>
    <property type="project" value="TreeGrafter"/>
</dbReference>
<dbReference type="CDD" id="cd14748">
    <property type="entry name" value="PBP2_UgpB"/>
    <property type="match status" value="1"/>
</dbReference>
<dbReference type="InterPro" id="IPR006059">
    <property type="entry name" value="SBP"/>
</dbReference>
<evidence type="ECO:0000256" key="3">
    <source>
        <dbReference type="ARBA" id="ARBA00022729"/>
    </source>
</evidence>
<sequence length="432" mass="46830">MKRVLATIMATAMTAALFTGCGQAPAQETGKDTTAATTETASEAAAETTEAESPQEQSSASGDVTIWYYWETEGHQKALNHLIEEYNNSQNAVTVEAKYVPFADFKKQLSIGASADVLPDLVILDNPDHASYASMGIFADITDKFDVSTYYEGPVNSCTLDERLYGVPFGSNCLLLYYNKDMLEAAGREVPATWDELLETAKACSKDNVSGFAHCSLQNEEGTFNFLTWLWSTGSSSYEMNSEGGIKALTAVKNMVDEGAMTKEAINWTQGDTMNQFISGNLAMMINGTWQVPTMREEVPDLNWGVAPIPMDAQQASGLGGENYAVIAGGNEDAAIDFLRFATTEENCLYMMNAMGYISSDSKIAANQFKGDEVYEAFVEEMQYAYARGPLPEWPDISDAISLAFNEVMTGASTPEDAAAKAQTTIDGILAQ</sequence>
<dbReference type="EMBL" id="SLUO01000019">
    <property type="protein sequence ID" value="TCL54585.1"/>
    <property type="molecule type" value="Genomic_DNA"/>
</dbReference>
<dbReference type="PANTHER" id="PTHR30061:SF50">
    <property type="entry name" value="MALTOSE_MALTODEXTRIN-BINDING PERIPLASMIC PROTEIN"/>
    <property type="match status" value="1"/>
</dbReference>
<organism evidence="6 7">
    <name type="scientific">Kineothrix alysoides</name>
    <dbReference type="NCBI Taxonomy" id="1469948"/>
    <lineage>
        <taxon>Bacteria</taxon>
        <taxon>Bacillati</taxon>
        <taxon>Bacillota</taxon>
        <taxon>Clostridia</taxon>
        <taxon>Lachnospirales</taxon>
        <taxon>Lachnospiraceae</taxon>
        <taxon>Kineothrix</taxon>
    </lineage>
</organism>
<dbReference type="GO" id="GO:0055052">
    <property type="term" value="C:ATP-binding cassette (ABC) transporter complex, substrate-binding subunit-containing"/>
    <property type="evidence" value="ECO:0007669"/>
    <property type="project" value="TreeGrafter"/>
</dbReference>
<evidence type="ECO:0000313" key="6">
    <source>
        <dbReference type="EMBL" id="TCL54585.1"/>
    </source>
</evidence>
<dbReference type="RefSeq" id="WP_031391914.1">
    <property type="nucleotide sequence ID" value="NZ_JPNB01000002.1"/>
</dbReference>
<name>A0A4R1QQE3_9FIRM</name>
<dbReference type="STRING" id="1469948.GCA_000732725_03281"/>
<feature type="signal peptide" evidence="5">
    <location>
        <begin position="1"/>
        <end position="26"/>
    </location>
</feature>
<comment type="caution">
    <text evidence="6">The sequence shown here is derived from an EMBL/GenBank/DDBJ whole genome shotgun (WGS) entry which is preliminary data.</text>
</comment>
<dbReference type="Gene3D" id="3.40.190.10">
    <property type="entry name" value="Periplasmic binding protein-like II"/>
    <property type="match status" value="2"/>
</dbReference>
<dbReference type="SUPFAM" id="SSF53850">
    <property type="entry name" value="Periplasmic binding protein-like II"/>
    <property type="match status" value="1"/>
</dbReference>
<dbReference type="GO" id="GO:1901982">
    <property type="term" value="F:maltose binding"/>
    <property type="evidence" value="ECO:0007669"/>
    <property type="project" value="TreeGrafter"/>
</dbReference>
<evidence type="ECO:0000256" key="5">
    <source>
        <dbReference type="SAM" id="SignalP"/>
    </source>
</evidence>
<dbReference type="Proteomes" id="UP000295718">
    <property type="component" value="Unassembled WGS sequence"/>
</dbReference>
<feature type="chain" id="PRO_5020263713" evidence="5">
    <location>
        <begin position="27"/>
        <end position="432"/>
    </location>
</feature>
<evidence type="ECO:0000256" key="1">
    <source>
        <dbReference type="ARBA" id="ARBA00008520"/>
    </source>
</evidence>
<keyword evidence="2" id="KW-0813">Transport</keyword>
<dbReference type="PROSITE" id="PS51257">
    <property type="entry name" value="PROKAR_LIPOPROTEIN"/>
    <property type="match status" value="1"/>
</dbReference>
<evidence type="ECO:0000313" key="7">
    <source>
        <dbReference type="Proteomes" id="UP000295718"/>
    </source>
</evidence>
<reference evidence="6 7" key="1">
    <citation type="submission" date="2019-03" db="EMBL/GenBank/DDBJ databases">
        <title>Genomic Encyclopedia of Type Strains, Phase IV (KMG-IV): sequencing the most valuable type-strain genomes for metagenomic binning, comparative biology and taxonomic classification.</title>
        <authorList>
            <person name="Goeker M."/>
        </authorList>
    </citation>
    <scope>NUCLEOTIDE SEQUENCE [LARGE SCALE GENOMIC DNA]</scope>
    <source>
        <strain evidence="6 7">DSM 100556</strain>
    </source>
</reference>
<feature type="region of interest" description="Disordered" evidence="4">
    <location>
        <begin position="24"/>
        <end position="60"/>
    </location>
</feature>
<evidence type="ECO:0000256" key="4">
    <source>
        <dbReference type="SAM" id="MobiDB-lite"/>
    </source>
</evidence>
<dbReference type="AlphaFoldDB" id="A0A4R1QQE3"/>
<dbReference type="GO" id="GO:0042956">
    <property type="term" value="P:maltodextrin transmembrane transport"/>
    <property type="evidence" value="ECO:0007669"/>
    <property type="project" value="TreeGrafter"/>
</dbReference>
<dbReference type="OrthoDB" id="41208at2"/>
<dbReference type="PANTHER" id="PTHR30061">
    <property type="entry name" value="MALTOSE-BINDING PERIPLASMIC PROTEIN"/>
    <property type="match status" value="1"/>
</dbReference>
<keyword evidence="7" id="KW-1185">Reference proteome</keyword>
<proteinExistence type="inferred from homology"/>
<keyword evidence="3 5" id="KW-0732">Signal</keyword>
<dbReference type="Pfam" id="PF13416">
    <property type="entry name" value="SBP_bac_8"/>
    <property type="match status" value="1"/>
</dbReference>
<comment type="similarity">
    <text evidence="1">Belongs to the bacterial solute-binding protein 1 family.</text>
</comment>
<accession>A0A4R1QQE3</accession>
<protein>
    <submittedName>
        <fullName evidence="6">Carbohydrate ABC transporter substrate-binding protein (CUT1 family)</fullName>
    </submittedName>
</protein>
<evidence type="ECO:0000256" key="2">
    <source>
        <dbReference type="ARBA" id="ARBA00022448"/>
    </source>
</evidence>
<feature type="compositionally biased region" description="Low complexity" evidence="4">
    <location>
        <begin position="33"/>
        <end position="60"/>
    </location>
</feature>